<evidence type="ECO:0000313" key="5">
    <source>
        <dbReference type="EMBL" id="VAX26850.1"/>
    </source>
</evidence>
<keyword evidence="2" id="KW-0479">Metal-binding</keyword>
<dbReference type="Pfam" id="PF13442">
    <property type="entry name" value="Cytochrome_CBB3"/>
    <property type="match status" value="1"/>
</dbReference>
<reference evidence="5" key="1">
    <citation type="submission" date="2018-06" db="EMBL/GenBank/DDBJ databases">
        <authorList>
            <person name="Zhirakovskaya E."/>
        </authorList>
    </citation>
    <scope>NUCLEOTIDE SEQUENCE</scope>
</reference>
<keyword evidence="3" id="KW-0408">Iron</keyword>
<dbReference type="GO" id="GO:0009055">
    <property type="term" value="F:electron transfer activity"/>
    <property type="evidence" value="ECO:0007669"/>
    <property type="project" value="InterPro"/>
</dbReference>
<dbReference type="EMBL" id="UOGF01000018">
    <property type="protein sequence ID" value="VAX26850.1"/>
    <property type="molecule type" value="Genomic_DNA"/>
</dbReference>
<dbReference type="GO" id="GO:0020037">
    <property type="term" value="F:heme binding"/>
    <property type="evidence" value="ECO:0007669"/>
    <property type="project" value="InterPro"/>
</dbReference>
<dbReference type="SUPFAM" id="SSF46626">
    <property type="entry name" value="Cytochrome c"/>
    <property type="match status" value="1"/>
</dbReference>
<gene>
    <name evidence="5" type="ORF">MNBD_NITROSPIRAE01-814</name>
</gene>
<dbReference type="InterPro" id="IPR036909">
    <property type="entry name" value="Cyt_c-like_dom_sf"/>
</dbReference>
<dbReference type="GO" id="GO:0046872">
    <property type="term" value="F:metal ion binding"/>
    <property type="evidence" value="ECO:0007669"/>
    <property type="project" value="UniProtKB-KW"/>
</dbReference>
<evidence type="ECO:0000256" key="2">
    <source>
        <dbReference type="ARBA" id="ARBA00022723"/>
    </source>
</evidence>
<accession>A0A3B1CW18</accession>
<dbReference type="InterPro" id="IPR009056">
    <property type="entry name" value="Cyt_c-like_dom"/>
</dbReference>
<keyword evidence="1" id="KW-0349">Heme</keyword>
<dbReference type="Gene3D" id="1.10.760.10">
    <property type="entry name" value="Cytochrome c-like domain"/>
    <property type="match status" value="1"/>
</dbReference>
<sequence>MRSGFLWFLPVSILMVSLVFAAESDLSKRRVPEKKIKEIQKLENPFKASSENIAKGKTLYQTKATCFTCHGKEGRGDGLAAPGLDPSPRNFTNAGFHAMRSDGELFYVIKNGIPGTAMMPMVGSVITEEEAWLVLLYERSLGQRK</sequence>
<evidence type="ECO:0000259" key="4">
    <source>
        <dbReference type="PROSITE" id="PS51007"/>
    </source>
</evidence>
<proteinExistence type="predicted"/>
<dbReference type="AlphaFoldDB" id="A0A3B1CW18"/>
<dbReference type="PROSITE" id="PS51007">
    <property type="entry name" value="CYTC"/>
    <property type="match status" value="1"/>
</dbReference>
<evidence type="ECO:0000256" key="3">
    <source>
        <dbReference type="ARBA" id="ARBA00023004"/>
    </source>
</evidence>
<evidence type="ECO:0000256" key="1">
    <source>
        <dbReference type="ARBA" id="ARBA00022617"/>
    </source>
</evidence>
<feature type="domain" description="Cytochrome c" evidence="4">
    <location>
        <begin position="51"/>
        <end position="142"/>
    </location>
</feature>
<name>A0A3B1CW18_9ZZZZ</name>
<organism evidence="5">
    <name type="scientific">hydrothermal vent metagenome</name>
    <dbReference type="NCBI Taxonomy" id="652676"/>
    <lineage>
        <taxon>unclassified sequences</taxon>
        <taxon>metagenomes</taxon>
        <taxon>ecological metagenomes</taxon>
    </lineage>
</organism>
<protein>
    <recommendedName>
        <fullName evidence="4">Cytochrome c domain-containing protein</fullName>
    </recommendedName>
</protein>